<dbReference type="InterPro" id="IPR003347">
    <property type="entry name" value="JmjC_dom"/>
</dbReference>
<feature type="region of interest" description="Disordered" evidence="1">
    <location>
        <begin position="119"/>
        <end position="144"/>
    </location>
</feature>
<feature type="domain" description="JmjC" evidence="3">
    <location>
        <begin position="212"/>
        <end position="374"/>
    </location>
</feature>
<accession>A0A513ZSA7</accession>
<dbReference type="GO" id="GO:0000785">
    <property type="term" value="C:chromatin"/>
    <property type="evidence" value="ECO:0007669"/>
    <property type="project" value="TreeGrafter"/>
</dbReference>
<evidence type="ECO:0000259" key="2">
    <source>
        <dbReference type="PROSITE" id="PS51183"/>
    </source>
</evidence>
<dbReference type="GO" id="GO:0032454">
    <property type="term" value="F:histone H3K9 demethylase activity"/>
    <property type="evidence" value="ECO:0007669"/>
    <property type="project" value="TreeGrafter"/>
</dbReference>
<dbReference type="PANTHER" id="PTHR10694:SF7">
    <property type="entry name" value="[HISTONE H3]-TRIMETHYL-L-LYSINE(9) DEMETHYLASE"/>
    <property type="match status" value="1"/>
</dbReference>
<evidence type="ECO:0000259" key="3">
    <source>
        <dbReference type="PROSITE" id="PS51184"/>
    </source>
</evidence>
<dbReference type="SMART" id="SM00545">
    <property type="entry name" value="JmjN"/>
    <property type="match status" value="1"/>
</dbReference>
<protein>
    <submittedName>
        <fullName evidence="4">Transcriptional factor Rph1</fullName>
    </submittedName>
</protein>
<dbReference type="GO" id="GO:0051864">
    <property type="term" value="F:histone H3K36 demethylase activity"/>
    <property type="evidence" value="ECO:0007669"/>
    <property type="project" value="TreeGrafter"/>
</dbReference>
<dbReference type="Gene3D" id="2.60.120.650">
    <property type="entry name" value="Cupin"/>
    <property type="match status" value="1"/>
</dbReference>
<dbReference type="GO" id="GO:0005634">
    <property type="term" value="C:nucleus"/>
    <property type="evidence" value="ECO:0007669"/>
    <property type="project" value="TreeGrafter"/>
</dbReference>
<sequence length="766" mass="87236">MQNNYQEDPDLIVEPSYYSGGVPVFEPTMAQFRDFYRYNKAINKYGMQSGIVKVVPPSEWLAQLQGTYTHESLSRISIKNPIVQNMNASAGYKGVYSSQNVERQRKYSIFQWKALAQKPSNMPPAHKNKRRGSGSVTTANEEEMDPDLRMNTRRRCKENGTRKIDEILCGDFNIDASEFSEERCNELELLYWKSLGYAEPMYGADMLGSLFRENTEMWNVAKLPNLLDLMEEKIPGVNDAYLYAGLWKATFSWHLEDQDLYSINYLHFGAPKQWYSIPQSQNSKFFKLMLDIFSEDYKNCPEFLRHKTFLASPQFLEKHGITCNRIVHKQGEYMITYPYGYHAGFNYGYNLAESVNFALDDWFDYAKMSRKCECIEDSVGINYEQIYCKFKGIPYTRAGYCVEKTMFPPKKSASIAAASASKNMRPIAISTATAKRQCVEAKKRKPETSRLECILCPNNLPTRLLSLKKFELLGTDQNDPRTGETFLVHRICAEVFWPQVEVTRTHADSTTETVTGIANIGRPHRSLKCLVCRLPNSIPTSKKKTATRGACFQCSAPRCVKSYHATCALLAGFLFTKNCCKTHRPSHSKYYEREDQQLHEKLSKIPRNSMIQYTFQGPGRRHTGEVHGGLVIKNLVAEHKFEVACYPGLAEQLEIHYDDVLFGCAEEIDNGEFIGMEDAASLLDLETSPEPPGLKFAPHPLGLAESNYSFGMHSSQIESGNSGKRDYVFVNEFPGDALTQTAPDYSLYQLVTDASWGVPYQEYGRQ</sequence>
<dbReference type="InterPro" id="IPR013083">
    <property type="entry name" value="Znf_RING/FYVE/PHD"/>
</dbReference>
<dbReference type="CDD" id="cd15571">
    <property type="entry name" value="ePHD"/>
    <property type="match status" value="1"/>
</dbReference>
<dbReference type="Gene3D" id="3.30.40.10">
    <property type="entry name" value="Zinc/RING finger domain, C3HC4 (zinc finger)"/>
    <property type="match status" value="1"/>
</dbReference>
<dbReference type="EMBL" id="MK726341">
    <property type="protein sequence ID" value="QDH43444.1"/>
    <property type="molecule type" value="mRNA"/>
</dbReference>
<dbReference type="PROSITE" id="PS51183">
    <property type="entry name" value="JMJN"/>
    <property type="match status" value="1"/>
</dbReference>
<dbReference type="SUPFAM" id="SSF51197">
    <property type="entry name" value="Clavaminate synthase-like"/>
    <property type="match status" value="1"/>
</dbReference>
<dbReference type="GO" id="GO:0010468">
    <property type="term" value="P:regulation of gene expression"/>
    <property type="evidence" value="ECO:0007669"/>
    <property type="project" value="TreeGrafter"/>
</dbReference>
<dbReference type="InterPro" id="IPR003349">
    <property type="entry name" value="JmjN"/>
</dbReference>
<proteinExistence type="evidence at transcript level"/>
<dbReference type="Pfam" id="PF02373">
    <property type="entry name" value="JmjC"/>
    <property type="match status" value="1"/>
</dbReference>
<evidence type="ECO:0000256" key="1">
    <source>
        <dbReference type="SAM" id="MobiDB-lite"/>
    </source>
</evidence>
<dbReference type="PANTHER" id="PTHR10694">
    <property type="entry name" value="LYSINE-SPECIFIC DEMETHYLASE"/>
    <property type="match status" value="1"/>
</dbReference>
<name>A0A513ZSA7_9ASCO</name>
<dbReference type="AlphaFoldDB" id="A0A513ZSA7"/>
<feature type="domain" description="JmjN" evidence="2">
    <location>
        <begin position="22"/>
        <end position="63"/>
    </location>
</feature>
<dbReference type="PROSITE" id="PS51184">
    <property type="entry name" value="JMJC"/>
    <property type="match status" value="1"/>
</dbReference>
<dbReference type="Pfam" id="PF02375">
    <property type="entry name" value="JmjN"/>
    <property type="match status" value="1"/>
</dbReference>
<dbReference type="SMART" id="SM00558">
    <property type="entry name" value="JmjC"/>
    <property type="match status" value="1"/>
</dbReference>
<evidence type="ECO:0000313" key="4">
    <source>
        <dbReference type="EMBL" id="QDH43444.1"/>
    </source>
</evidence>
<organism evidence="4">
    <name type="scientific">Metschnikowia australis</name>
    <dbReference type="NCBI Taxonomy" id="27321"/>
    <lineage>
        <taxon>Eukaryota</taxon>
        <taxon>Fungi</taxon>
        <taxon>Dikarya</taxon>
        <taxon>Ascomycota</taxon>
        <taxon>Saccharomycotina</taxon>
        <taxon>Pichiomycetes</taxon>
        <taxon>Metschnikowiaceae</taxon>
        <taxon>Metschnikowia</taxon>
    </lineage>
</organism>
<reference evidence="4" key="1">
    <citation type="submission" date="2019-03" db="EMBL/GenBank/DDBJ databases">
        <authorList>
            <person name="Wei X."/>
        </authorList>
    </citation>
    <scope>NUCLEOTIDE SEQUENCE</scope>
    <source>
        <strain evidence="4">W7-5</strain>
    </source>
</reference>
<dbReference type="Pfam" id="PF13771">
    <property type="entry name" value="zf-HC5HC2H"/>
    <property type="match status" value="1"/>
</dbReference>